<dbReference type="EMBL" id="CM016555">
    <property type="protein sequence ID" value="TKW23116.1"/>
    <property type="molecule type" value="Genomic_DNA"/>
</dbReference>
<evidence type="ECO:0000313" key="1">
    <source>
        <dbReference type="EMBL" id="TKW23116.1"/>
    </source>
</evidence>
<reference evidence="1" key="1">
    <citation type="submission" date="2019-03" db="EMBL/GenBank/DDBJ databases">
        <title>WGS assembly of Setaria viridis.</title>
        <authorList>
            <person name="Huang P."/>
            <person name="Jenkins J."/>
            <person name="Grimwood J."/>
            <person name="Barry K."/>
            <person name="Healey A."/>
            <person name="Mamidi S."/>
            <person name="Sreedasyam A."/>
            <person name="Shu S."/>
            <person name="Feldman M."/>
            <person name="Wu J."/>
            <person name="Yu Y."/>
            <person name="Chen C."/>
            <person name="Johnson J."/>
            <person name="Rokhsar D."/>
            <person name="Baxter I."/>
            <person name="Schmutz J."/>
            <person name="Brutnell T."/>
            <person name="Kellogg E."/>
        </authorList>
    </citation>
    <scope>NUCLEOTIDE SEQUENCE [LARGE SCALE GENOMIC DNA]</scope>
</reference>
<organism evidence="1 2">
    <name type="scientific">Setaria viridis</name>
    <name type="common">Green bristlegrass</name>
    <name type="synonym">Setaria italica subsp. viridis</name>
    <dbReference type="NCBI Taxonomy" id="4556"/>
    <lineage>
        <taxon>Eukaryota</taxon>
        <taxon>Viridiplantae</taxon>
        <taxon>Streptophyta</taxon>
        <taxon>Embryophyta</taxon>
        <taxon>Tracheophyta</taxon>
        <taxon>Spermatophyta</taxon>
        <taxon>Magnoliopsida</taxon>
        <taxon>Liliopsida</taxon>
        <taxon>Poales</taxon>
        <taxon>Poaceae</taxon>
        <taxon>PACMAD clade</taxon>
        <taxon>Panicoideae</taxon>
        <taxon>Panicodae</taxon>
        <taxon>Paniceae</taxon>
        <taxon>Cenchrinae</taxon>
        <taxon>Setaria</taxon>
    </lineage>
</organism>
<accession>A0A4V6D8R2</accession>
<sequence length="69" mass="7810">MSEGIIHSLLNMLYLVSTAEDIIRLCKAGNRRAEGLDNGKDRSSLMASIYCWVVLSCSWIQYVCFTSLY</sequence>
<proteinExistence type="predicted"/>
<gene>
    <name evidence="1" type="ORF">SEVIR_4G272400v2</name>
</gene>
<protein>
    <submittedName>
        <fullName evidence="1">Uncharacterized protein</fullName>
    </submittedName>
</protein>
<name>A0A4V6D8R2_SETVI</name>
<dbReference type="AlphaFoldDB" id="A0A4V6D8R2"/>
<keyword evidence="2" id="KW-1185">Reference proteome</keyword>
<dbReference type="Proteomes" id="UP000298652">
    <property type="component" value="Chromosome 4"/>
</dbReference>
<evidence type="ECO:0000313" key="2">
    <source>
        <dbReference type="Proteomes" id="UP000298652"/>
    </source>
</evidence>
<dbReference type="Gramene" id="TKW23116">
    <property type="protein sequence ID" value="TKW23116"/>
    <property type="gene ID" value="SEVIR_4G272400v2"/>
</dbReference>